<evidence type="ECO:0000313" key="2">
    <source>
        <dbReference type="EMBL" id="VEL37095.1"/>
    </source>
</evidence>
<organism evidence="2 3">
    <name type="scientific">Protopolystoma xenopodis</name>
    <dbReference type="NCBI Taxonomy" id="117903"/>
    <lineage>
        <taxon>Eukaryota</taxon>
        <taxon>Metazoa</taxon>
        <taxon>Spiralia</taxon>
        <taxon>Lophotrochozoa</taxon>
        <taxon>Platyhelminthes</taxon>
        <taxon>Monogenea</taxon>
        <taxon>Polyopisthocotylea</taxon>
        <taxon>Polystomatidea</taxon>
        <taxon>Polystomatidae</taxon>
        <taxon>Protopolystoma</taxon>
    </lineage>
</organism>
<comment type="caution">
    <text evidence="2">The sequence shown here is derived from an EMBL/GenBank/DDBJ whole genome shotgun (WGS) entry which is preliminary data.</text>
</comment>
<evidence type="ECO:0000313" key="3">
    <source>
        <dbReference type="Proteomes" id="UP000784294"/>
    </source>
</evidence>
<protein>
    <submittedName>
        <fullName evidence="2">Uncharacterized protein</fullName>
    </submittedName>
</protein>
<gene>
    <name evidence="2" type="ORF">PXEA_LOCUS30535</name>
</gene>
<dbReference type="Proteomes" id="UP000784294">
    <property type="component" value="Unassembled WGS sequence"/>
</dbReference>
<dbReference type="EMBL" id="CAAALY010253981">
    <property type="protein sequence ID" value="VEL37095.1"/>
    <property type="molecule type" value="Genomic_DNA"/>
</dbReference>
<reference evidence="2" key="1">
    <citation type="submission" date="2018-11" db="EMBL/GenBank/DDBJ databases">
        <authorList>
            <consortium name="Pathogen Informatics"/>
        </authorList>
    </citation>
    <scope>NUCLEOTIDE SEQUENCE</scope>
</reference>
<feature type="compositionally biased region" description="Low complexity" evidence="1">
    <location>
        <begin position="28"/>
        <end position="48"/>
    </location>
</feature>
<keyword evidence="3" id="KW-1185">Reference proteome</keyword>
<feature type="region of interest" description="Disordered" evidence="1">
    <location>
        <begin position="1"/>
        <end position="51"/>
    </location>
</feature>
<dbReference type="AlphaFoldDB" id="A0A448XHR8"/>
<evidence type="ECO:0000256" key="1">
    <source>
        <dbReference type="SAM" id="MobiDB-lite"/>
    </source>
</evidence>
<name>A0A448XHR8_9PLAT</name>
<sequence length="159" mass="17424">MIIGLNTSRPGVLEGPLDSTTRMGDLAPSSESSSSHRSPSPLSTSPPSHQLPEELYRTGSALLPVKLRRLTPIALISLFDPTASWFIKWMKRCVLLASLPWHHHICSLPCSASFPMADPALISCPFLPHGPAGPFLADRFHSVQATAYFYSKCYFSCLQ</sequence>
<accession>A0A448XHR8</accession>
<proteinExistence type="predicted"/>